<evidence type="ECO:0000259" key="1">
    <source>
        <dbReference type="Pfam" id="PF01738"/>
    </source>
</evidence>
<evidence type="ECO:0000313" key="2">
    <source>
        <dbReference type="EMBL" id="PRQ00036.1"/>
    </source>
</evidence>
<proteinExistence type="predicted"/>
<feature type="domain" description="Dienelactone hydrolase" evidence="1">
    <location>
        <begin position="60"/>
        <end position="181"/>
    </location>
</feature>
<dbReference type="InterPro" id="IPR002925">
    <property type="entry name" value="Dienelactn_hydro"/>
</dbReference>
<protein>
    <submittedName>
        <fullName evidence="2">Dienelactone hydrolase family protein</fullName>
    </submittedName>
</protein>
<sequence>MFDRAALLLSMSLVVVTGCGPAGDGAVACGQLEPRNADEVALCNGLDQAVIARVAVPEGEPPASGWPGVVMLHGSGGLFLGGDPCSETLQDQFRIWADMLTSRGYAVAMPASFYSRGFCDWTEKATVPRELDEHERLIVRTFDGVAAADWLCDDPRVDCSRLALLGFSNGASTAMMMLHEDLGAADDPRLHELADAVPGFSGGVAYYPGCGLQGELASHLAEAEVDRYYYPHAPIWVPHAEKDALLATCEELRDPQVDVIADREDVSEDRFELEVYAGADHGFDVWFTGDPQADREARVDAQARALAKLADWLSDSP</sequence>
<gene>
    <name evidence="2" type="ORF">ENSA5_28500</name>
</gene>
<dbReference type="Proteomes" id="UP000237968">
    <property type="component" value="Unassembled WGS sequence"/>
</dbReference>
<dbReference type="RefSeq" id="WP_106392232.1">
    <property type="nucleotide sequence ID" value="NZ_PVNK01000138.1"/>
</dbReference>
<accession>A0A2S9Y4N6</accession>
<dbReference type="PANTHER" id="PTHR22946">
    <property type="entry name" value="DIENELACTONE HYDROLASE DOMAIN-CONTAINING PROTEIN-RELATED"/>
    <property type="match status" value="1"/>
</dbReference>
<dbReference type="AlphaFoldDB" id="A0A2S9Y4N6"/>
<name>A0A2S9Y4N6_9BACT</name>
<keyword evidence="3" id="KW-1185">Reference proteome</keyword>
<comment type="caution">
    <text evidence="2">The sequence shown here is derived from an EMBL/GenBank/DDBJ whole genome shotgun (WGS) entry which is preliminary data.</text>
</comment>
<dbReference type="EMBL" id="PVNK01000138">
    <property type="protein sequence ID" value="PRQ00036.1"/>
    <property type="molecule type" value="Genomic_DNA"/>
</dbReference>
<reference evidence="2 3" key="1">
    <citation type="submission" date="2018-03" db="EMBL/GenBank/DDBJ databases">
        <title>Draft Genome Sequences of the Obligatory Marine Myxobacteria Enhygromyxa salina SWB005.</title>
        <authorList>
            <person name="Poehlein A."/>
            <person name="Moghaddam J.A."/>
            <person name="Harms H."/>
            <person name="Alanjari M."/>
            <person name="Koenig G.M."/>
            <person name="Daniel R."/>
            <person name="Schaeberle T.F."/>
        </authorList>
    </citation>
    <scope>NUCLEOTIDE SEQUENCE [LARGE SCALE GENOMIC DNA]</scope>
    <source>
        <strain evidence="2 3">SWB005</strain>
    </source>
</reference>
<dbReference type="InterPro" id="IPR050261">
    <property type="entry name" value="FrsA_esterase"/>
</dbReference>
<evidence type="ECO:0000313" key="3">
    <source>
        <dbReference type="Proteomes" id="UP000237968"/>
    </source>
</evidence>
<dbReference type="SUPFAM" id="SSF53474">
    <property type="entry name" value="alpha/beta-Hydrolases"/>
    <property type="match status" value="1"/>
</dbReference>
<dbReference type="InterPro" id="IPR029058">
    <property type="entry name" value="AB_hydrolase_fold"/>
</dbReference>
<dbReference type="GO" id="GO:0016787">
    <property type="term" value="F:hydrolase activity"/>
    <property type="evidence" value="ECO:0007669"/>
    <property type="project" value="UniProtKB-KW"/>
</dbReference>
<keyword evidence="2" id="KW-0378">Hydrolase</keyword>
<dbReference type="OrthoDB" id="3647650at2"/>
<organism evidence="2 3">
    <name type="scientific">Enhygromyxa salina</name>
    <dbReference type="NCBI Taxonomy" id="215803"/>
    <lineage>
        <taxon>Bacteria</taxon>
        <taxon>Pseudomonadati</taxon>
        <taxon>Myxococcota</taxon>
        <taxon>Polyangia</taxon>
        <taxon>Nannocystales</taxon>
        <taxon>Nannocystaceae</taxon>
        <taxon>Enhygromyxa</taxon>
    </lineage>
</organism>
<dbReference type="Pfam" id="PF01738">
    <property type="entry name" value="DLH"/>
    <property type="match status" value="1"/>
</dbReference>
<dbReference type="Gene3D" id="3.40.50.1820">
    <property type="entry name" value="alpha/beta hydrolase"/>
    <property type="match status" value="1"/>
</dbReference>
<dbReference type="PROSITE" id="PS51257">
    <property type="entry name" value="PROKAR_LIPOPROTEIN"/>
    <property type="match status" value="1"/>
</dbReference>